<comment type="caution">
    <text evidence="2">The sequence shown here is derived from an EMBL/GenBank/DDBJ whole genome shotgun (WGS) entry which is preliminary data.</text>
</comment>
<reference evidence="3" key="1">
    <citation type="journal article" date="2019" name="Int. J. Syst. Evol. Microbiol.">
        <title>The Global Catalogue of Microorganisms (GCM) 10K type strain sequencing project: providing services to taxonomists for standard genome sequencing and annotation.</title>
        <authorList>
            <consortium name="The Broad Institute Genomics Platform"/>
            <consortium name="The Broad Institute Genome Sequencing Center for Infectious Disease"/>
            <person name="Wu L."/>
            <person name="Ma J."/>
        </authorList>
    </citation>
    <scope>NUCLEOTIDE SEQUENCE [LARGE SCALE GENOMIC DNA]</scope>
    <source>
        <strain evidence="3">CGMCC 1.12478</strain>
    </source>
</reference>
<sequence length="197" mass="21001">MYSRLIAWLKILLPLGALVLLSTIFLYSRDPDPIVNIPVLTGGADPTQTEQVGSPFYAGTTEGGQGLTIAARQARFSTSNGSGMIADDLQAVIDISDGNRIVIDANVGRMEEGDRLLLREGVTLQSSSGYTVRTEGLDAAMDRVSIESTAQVEADGPGVTLSAGKLRVEEIENGSDIQLLFTDGVKLVYIPQQDEAE</sequence>
<evidence type="ECO:0000313" key="3">
    <source>
        <dbReference type="Proteomes" id="UP000645462"/>
    </source>
</evidence>
<dbReference type="RefSeq" id="WP_188480241.1">
    <property type="nucleotide sequence ID" value="NZ_BMFC01000001.1"/>
</dbReference>
<dbReference type="EMBL" id="BMFC01000001">
    <property type="protein sequence ID" value="GGB90297.1"/>
    <property type="molecule type" value="Genomic_DNA"/>
</dbReference>
<protein>
    <recommendedName>
        <fullName evidence="4">LPS export ABC transporter periplasmic protein LptC</fullName>
    </recommendedName>
</protein>
<evidence type="ECO:0008006" key="4">
    <source>
        <dbReference type="Google" id="ProtNLM"/>
    </source>
</evidence>
<accession>A0ABQ1K6V3</accession>
<evidence type="ECO:0000313" key="2">
    <source>
        <dbReference type="EMBL" id="GGB90297.1"/>
    </source>
</evidence>
<keyword evidence="1" id="KW-1133">Transmembrane helix</keyword>
<dbReference type="Proteomes" id="UP000645462">
    <property type="component" value="Unassembled WGS sequence"/>
</dbReference>
<evidence type="ECO:0000256" key="1">
    <source>
        <dbReference type="SAM" id="Phobius"/>
    </source>
</evidence>
<gene>
    <name evidence="2" type="ORF">GCM10011363_03630</name>
</gene>
<keyword evidence="3" id="KW-1185">Reference proteome</keyword>
<keyword evidence="1" id="KW-0472">Membrane</keyword>
<feature type="transmembrane region" description="Helical" evidence="1">
    <location>
        <begin position="7"/>
        <end position="27"/>
    </location>
</feature>
<proteinExistence type="predicted"/>
<organism evidence="2 3">
    <name type="scientific">Marivita lacus</name>
    <dbReference type="NCBI Taxonomy" id="1323742"/>
    <lineage>
        <taxon>Bacteria</taxon>
        <taxon>Pseudomonadati</taxon>
        <taxon>Pseudomonadota</taxon>
        <taxon>Alphaproteobacteria</taxon>
        <taxon>Rhodobacterales</taxon>
        <taxon>Roseobacteraceae</taxon>
        <taxon>Marivita</taxon>
    </lineage>
</organism>
<keyword evidence="1" id="KW-0812">Transmembrane</keyword>
<name>A0ABQ1K6V3_9RHOB</name>